<dbReference type="GO" id="GO:0043565">
    <property type="term" value="F:sequence-specific DNA binding"/>
    <property type="evidence" value="ECO:0007669"/>
    <property type="project" value="InterPro"/>
</dbReference>
<feature type="domain" description="HTH araC/xylS-type" evidence="4">
    <location>
        <begin position="202"/>
        <end position="300"/>
    </location>
</feature>
<keyword evidence="3" id="KW-0804">Transcription</keyword>
<organism evidence="5 6">
    <name type="scientific">Paenibacillus hemerocallicola</name>
    <dbReference type="NCBI Taxonomy" id="1172614"/>
    <lineage>
        <taxon>Bacteria</taxon>
        <taxon>Bacillati</taxon>
        <taxon>Bacillota</taxon>
        <taxon>Bacilli</taxon>
        <taxon>Bacillales</taxon>
        <taxon>Paenibacillaceae</taxon>
        <taxon>Paenibacillus</taxon>
    </lineage>
</organism>
<dbReference type="Pfam" id="PF02311">
    <property type="entry name" value="AraC_binding"/>
    <property type="match status" value="1"/>
</dbReference>
<dbReference type="PROSITE" id="PS01124">
    <property type="entry name" value="HTH_ARAC_FAMILY_2"/>
    <property type="match status" value="1"/>
</dbReference>
<comment type="caution">
    <text evidence="5">The sequence shown here is derived from an EMBL/GenBank/DDBJ whole genome shotgun (WGS) entry which is preliminary data.</text>
</comment>
<evidence type="ECO:0000256" key="1">
    <source>
        <dbReference type="ARBA" id="ARBA00023015"/>
    </source>
</evidence>
<dbReference type="OrthoDB" id="506156at2"/>
<dbReference type="AlphaFoldDB" id="A0A5C4T9J0"/>
<dbReference type="InterPro" id="IPR037923">
    <property type="entry name" value="HTH-like"/>
</dbReference>
<dbReference type="PROSITE" id="PS00041">
    <property type="entry name" value="HTH_ARAC_FAMILY_1"/>
    <property type="match status" value="1"/>
</dbReference>
<protein>
    <submittedName>
        <fullName evidence="5">Helix-turn-helix domain-containing protein</fullName>
    </submittedName>
</protein>
<accession>A0A5C4T9J0</accession>
<dbReference type="InterPro" id="IPR003313">
    <property type="entry name" value="AraC-bd"/>
</dbReference>
<dbReference type="SUPFAM" id="SSF46689">
    <property type="entry name" value="Homeodomain-like"/>
    <property type="match status" value="2"/>
</dbReference>
<dbReference type="PANTHER" id="PTHR43280:SF28">
    <property type="entry name" value="HTH-TYPE TRANSCRIPTIONAL ACTIVATOR RHAS"/>
    <property type="match status" value="1"/>
</dbReference>
<dbReference type="PRINTS" id="PR00032">
    <property type="entry name" value="HTHARAC"/>
</dbReference>
<evidence type="ECO:0000256" key="2">
    <source>
        <dbReference type="ARBA" id="ARBA00023125"/>
    </source>
</evidence>
<dbReference type="InterPro" id="IPR014710">
    <property type="entry name" value="RmlC-like_jellyroll"/>
</dbReference>
<dbReference type="GO" id="GO:0003700">
    <property type="term" value="F:DNA-binding transcription factor activity"/>
    <property type="evidence" value="ECO:0007669"/>
    <property type="project" value="InterPro"/>
</dbReference>
<keyword evidence="2" id="KW-0238">DNA-binding</keyword>
<evidence type="ECO:0000313" key="5">
    <source>
        <dbReference type="EMBL" id="TNJ65718.1"/>
    </source>
</evidence>
<dbReference type="EMBL" id="VDCQ01000016">
    <property type="protein sequence ID" value="TNJ65718.1"/>
    <property type="molecule type" value="Genomic_DNA"/>
</dbReference>
<dbReference type="Gene3D" id="1.10.10.60">
    <property type="entry name" value="Homeodomain-like"/>
    <property type="match status" value="2"/>
</dbReference>
<dbReference type="InterPro" id="IPR020449">
    <property type="entry name" value="Tscrpt_reg_AraC-type_HTH"/>
</dbReference>
<dbReference type="InterPro" id="IPR018062">
    <property type="entry name" value="HTH_AraC-typ_CS"/>
</dbReference>
<reference evidence="5 6" key="1">
    <citation type="submission" date="2019-05" db="EMBL/GenBank/DDBJ databases">
        <title>We sequenced the genome of Paenibacillus hemerocallicola KCTC 33185 for further insight into its adaptation and study the phylogeny of Paenibacillus.</title>
        <authorList>
            <person name="Narsing Rao M.P."/>
        </authorList>
    </citation>
    <scope>NUCLEOTIDE SEQUENCE [LARGE SCALE GENOMIC DNA]</scope>
    <source>
        <strain evidence="5 6">KCTC 33185</strain>
    </source>
</reference>
<dbReference type="SUPFAM" id="SSF51215">
    <property type="entry name" value="Regulatory protein AraC"/>
    <property type="match status" value="1"/>
</dbReference>
<sequence length="303" mass="34501">MGSSCGSIHSPTCRKEAAGTMSDIYSERLNPVPQGFSIHKAHRTSPFNMPLNHYHDAYEIYYMCSGERYYFIKDRTYRVQPGDLVLIDKHVLHKTQNITNGHERILLHYRDGFLDSLFGGSAWDPRSVFGQPVIRLNIKQQAVVESLLDRLLEESKAQTPESPIYVKITLMELLLFAGRCMRELASVPERTEPDNPMFERVASVAAYINGHYAEDLSLTLLSTLFHINPHYLSRIFNKVTGFSFVEYVNLVRLKEAQKLLSAGELNVTEVAESVGFESLTHFGRVFKASTGMSPKQYRQRFGN</sequence>
<proteinExistence type="predicted"/>
<dbReference type="PANTHER" id="PTHR43280">
    <property type="entry name" value="ARAC-FAMILY TRANSCRIPTIONAL REGULATOR"/>
    <property type="match status" value="1"/>
</dbReference>
<dbReference type="InterPro" id="IPR009057">
    <property type="entry name" value="Homeodomain-like_sf"/>
</dbReference>
<keyword evidence="1" id="KW-0805">Transcription regulation</keyword>
<dbReference type="Proteomes" id="UP000307943">
    <property type="component" value="Unassembled WGS sequence"/>
</dbReference>
<gene>
    <name evidence="5" type="ORF">FE784_13780</name>
</gene>
<evidence type="ECO:0000259" key="4">
    <source>
        <dbReference type="PROSITE" id="PS01124"/>
    </source>
</evidence>
<name>A0A5C4T9J0_9BACL</name>
<dbReference type="Gene3D" id="2.60.120.10">
    <property type="entry name" value="Jelly Rolls"/>
    <property type="match status" value="1"/>
</dbReference>
<keyword evidence="6" id="KW-1185">Reference proteome</keyword>
<dbReference type="InterPro" id="IPR018060">
    <property type="entry name" value="HTH_AraC"/>
</dbReference>
<evidence type="ECO:0000313" key="6">
    <source>
        <dbReference type="Proteomes" id="UP000307943"/>
    </source>
</evidence>
<dbReference type="SMART" id="SM00342">
    <property type="entry name" value="HTH_ARAC"/>
    <property type="match status" value="1"/>
</dbReference>
<dbReference type="Pfam" id="PF12833">
    <property type="entry name" value="HTH_18"/>
    <property type="match status" value="1"/>
</dbReference>
<evidence type="ECO:0000256" key="3">
    <source>
        <dbReference type="ARBA" id="ARBA00023163"/>
    </source>
</evidence>